<comment type="caution">
    <text evidence="1">The sequence shown here is derived from an EMBL/GenBank/DDBJ whole genome shotgun (WGS) entry which is preliminary data.</text>
</comment>
<dbReference type="AlphaFoldDB" id="A0A4Y2P3L4"/>
<keyword evidence="2" id="KW-1185">Reference proteome</keyword>
<accession>A0A4Y2P3L4</accession>
<gene>
    <name evidence="1" type="ORF">AVEN_160269_1</name>
</gene>
<evidence type="ECO:0000313" key="2">
    <source>
        <dbReference type="Proteomes" id="UP000499080"/>
    </source>
</evidence>
<dbReference type="EMBL" id="BGPR01010247">
    <property type="protein sequence ID" value="GBN45110.1"/>
    <property type="molecule type" value="Genomic_DNA"/>
</dbReference>
<evidence type="ECO:0000313" key="1">
    <source>
        <dbReference type="EMBL" id="GBN45110.1"/>
    </source>
</evidence>
<protein>
    <submittedName>
        <fullName evidence="1">Uncharacterized protein</fullName>
    </submittedName>
</protein>
<sequence>MVCLTSVNLYFKHLCLMKLRKLNIVTKLYSRFLDANLGDKLGDKFGDLGDKFGNHFGDLAAKFVTLEVSAASQRAALPISRLISRVSWNLISKEAGELTRNL</sequence>
<reference evidence="1 2" key="1">
    <citation type="journal article" date="2019" name="Sci. Rep.">
        <title>Orb-weaving spider Araneus ventricosus genome elucidates the spidroin gene catalogue.</title>
        <authorList>
            <person name="Kono N."/>
            <person name="Nakamura H."/>
            <person name="Ohtoshi R."/>
            <person name="Moran D.A.P."/>
            <person name="Shinohara A."/>
            <person name="Yoshida Y."/>
            <person name="Fujiwara M."/>
            <person name="Mori M."/>
            <person name="Tomita M."/>
            <person name="Arakawa K."/>
        </authorList>
    </citation>
    <scope>NUCLEOTIDE SEQUENCE [LARGE SCALE GENOMIC DNA]</scope>
</reference>
<dbReference type="Proteomes" id="UP000499080">
    <property type="component" value="Unassembled WGS sequence"/>
</dbReference>
<proteinExistence type="predicted"/>
<name>A0A4Y2P3L4_ARAVE</name>
<organism evidence="1 2">
    <name type="scientific">Araneus ventricosus</name>
    <name type="common">Orbweaver spider</name>
    <name type="synonym">Epeira ventricosa</name>
    <dbReference type="NCBI Taxonomy" id="182803"/>
    <lineage>
        <taxon>Eukaryota</taxon>
        <taxon>Metazoa</taxon>
        <taxon>Ecdysozoa</taxon>
        <taxon>Arthropoda</taxon>
        <taxon>Chelicerata</taxon>
        <taxon>Arachnida</taxon>
        <taxon>Araneae</taxon>
        <taxon>Araneomorphae</taxon>
        <taxon>Entelegynae</taxon>
        <taxon>Araneoidea</taxon>
        <taxon>Araneidae</taxon>
        <taxon>Araneus</taxon>
    </lineage>
</organism>